<dbReference type="Proteomes" id="UP000290985">
    <property type="component" value="Chromosome"/>
</dbReference>
<evidence type="ECO:0000256" key="1">
    <source>
        <dbReference type="SAM" id="MobiDB-lite"/>
    </source>
</evidence>
<proteinExistence type="predicted"/>
<reference evidence="2 3" key="1">
    <citation type="submission" date="2019-01" db="EMBL/GenBank/DDBJ databases">
        <authorList>
            <consortium name="Pathogen Informatics"/>
        </authorList>
    </citation>
    <scope>NUCLEOTIDE SEQUENCE [LARGE SCALE GENOMIC DNA]</scope>
    <source>
        <strain evidence="2 3">NCTC10181</strain>
    </source>
</reference>
<protein>
    <submittedName>
        <fullName evidence="2">Uncharacterized protein</fullName>
    </submittedName>
</protein>
<dbReference type="KEGG" id="mcit:NCTC10181_00110"/>
<gene>
    <name evidence="2" type="ORF">NCTC10181_00110</name>
</gene>
<feature type="region of interest" description="Disordered" evidence="1">
    <location>
        <begin position="90"/>
        <end position="113"/>
    </location>
</feature>
<sequence>MKKEWIEYAKKYNIVEDKLDPNFDIKAYNDFEYTTQMTPEESKNYQRYRKYYDYRTDEDIIEEQYQRYKEKESDSEDNHLLYQKYLEDQNVEKQEDNEEEIKQHKPKVPVLGM</sequence>
<name>A0A449B159_9BACT</name>
<dbReference type="AlphaFoldDB" id="A0A449B159"/>
<dbReference type="RefSeq" id="WP_129725119.1">
    <property type="nucleotide sequence ID" value="NZ_LR215036.1"/>
</dbReference>
<organism evidence="2 3">
    <name type="scientific">Mycoplasmopsis citelli</name>
    <dbReference type="NCBI Taxonomy" id="171281"/>
    <lineage>
        <taxon>Bacteria</taxon>
        <taxon>Bacillati</taxon>
        <taxon>Mycoplasmatota</taxon>
        <taxon>Mycoplasmoidales</taxon>
        <taxon>Metamycoplasmataceae</taxon>
        <taxon>Mycoplasmopsis</taxon>
    </lineage>
</organism>
<evidence type="ECO:0000313" key="2">
    <source>
        <dbReference type="EMBL" id="VEU74275.1"/>
    </source>
</evidence>
<accession>A0A449B159</accession>
<dbReference type="EMBL" id="LR215036">
    <property type="protein sequence ID" value="VEU74275.1"/>
    <property type="molecule type" value="Genomic_DNA"/>
</dbReference>
<evidence type="ECO:0000313" key="3">
    <source>
        <dbReference type="Proteomes" id="UP000290985"/>
    </source>
</evidence>
<keyword evidence="3" id="KW-1185">Reference proteome</keyword>